<dbReference type="AlphaFoldDB" id="A0AAE0NQP3"/>
<dbReference type="EMBL" id="JAULSW010000004">
    <property type="protein sequence ID" value="KAK3385725.1"/>
    <property type="molecule type" value="Genomic_DNA"/>
</dbReference>
<protein>
    <recommendedName>
        <fullName evidence="2">Clr5 domain-containing protein</fullName>
    </recommendedName>
</protein>
<dbReference type="Pfam" id="PF14420">
    <property type="entry name" value="Clr5"/>
    <property type="match status" value="1"/>
</dbReference>
<dbReference type="Proteomes" id="UP001285441">
    <property type="component" value="Unassembled WGS sequence"/>
</dbReference>
<dbReference type="PANTHER" id="PTHR38788">
    <property type="entry name" value="CLR5 DOMAIN-CONTAINING PROTEIN"/>
    <property type="match status" value="1"/>
</dbReference>
<reference evidence="3" key="2">
    <citation type="submission" date="2023-06" db="EMBL/GenBank/DDBJ databases">
        <authorList>
            <consortium name="Lawrence Berkeley National Laboratory"/>
            <person name="Haridas S."/>
            <person name="Hensen N."/>
            <person name="Bonometti L."/>
            <person name="Westerberg I."/>
            <person name="Brannstrom I.O."/>
            <person name="Guillou S."/>
            <person name="Cros-Aarteil S."/>
            <person name="Calhoun S."/>
            <person name="Kuo A."/>
            <person name="Mondo S."/>
            <person name="Pangilinan J."/>
            <person name="Riley R."/>
            <person name="LaButti K."/>
            <person name="Andreopoulos B."/>
            <person name="Lipzen A."/>
            <person name="Chen C."/>
            <person name="Yanf M."/>
            <person name="Daum C."/>
            <person name="Ng V."/>
            <person name="Clum A."/>
            <person name="Steindorff A."/>
            <person name="Ohm R."/>
            <person name="Martin F."/>
            <person name="Silar P."/>
            <person name="Natvig D."/>
            <person name="Lalanne C."/>
            <person name="Gautier V."/>
            <person name="Ament-velasquez S.L."/>
            <person name="Kruys A."/>
            <person name="Hutchinson M.I."/>
            <person name="Powell A.J."/>
            <person name="Barry K."/>
            <person name="Miller A.N."/>
            <person name="Grigoriev I.V."/>
            <person name="Debuchy R."/>
            <person name="Gladieux P."/>
            <person name="Thoren M.H."/>
            <person name="Johannesson H."/>
        </authorList>
    </citation>
    <scope>NUCLEOTIDE SEQUENCE</scope>
    <source>
        <strain evidence="3">CBS 232.78</strain>
    </source>
</reference>
<keyword evidence="4" id="KW-1185">Reference proteome</keyword>
<feature type="compositionally biased region" description="Pro residues" evidence="1">
    <location>
        <begin position="144"/>
        <end position="155"/>
    </location>
</feature>
<organism evidence="3 4">
    <name type="scientific">Podospora didyma</name>
    <dbReference type="NCBI Taxonomy" id="330526"/>
    <lineage>
        <taxon>Eukaryota</taxon>
        <taxon>Fungi</taxon>
        <taxon>Dikarya</taxon>
        <taxon>Ascomycota</taxon>
        <taxon>Pezizomycotina</taxon>
        <taxon>Sordariomycetes</taxon>
        <taxon>Sordariomycetidae</taxon>
        <taxon>Sordariales</taxon>
        <taxon>Podosporaceae</taxon>
        <taxon>Podospora</taxon>
    </lineage>
</organism>
<comment type="caution">
    <text evidence="3">The sequence shown here is derived from an EMBL/GenBank/DDBJ whole genome shotgun (WGS) entry which is preliminary data.</text>
</comment>
<evidence type="ECO:0000313" key="3">
    <source>
        <dbReference type="EMBL" id="KAK3385725.1"/>
    </source>
</evidence>
<gene>
    <name evidence="3" type="ORF">B0H63DRAFT_187158</name>
</gene>
<evidence type="ECO:0000313" key="4">
    <source>
        <dbReference type="Proteomes" id="UP001285441"/>
    </source>
</evidence>
<reference evidence="3" key="1">
    <citation type="journal article" date="2023" name="Mol. Phylogenet. Evol.">
        <title>Genome-scale phylogeny and comparative genomics of the fungal order Sordariales.</title>
        <authorList>
            <person name="Hensen N."/>
            <person name="Bonometti L."/>
            <person name="Westerberg I."/>
            <person name="Brannstrom I.O."/>
            <person name="Guillou S."/>
            <person name="Cros-Aarteil S."/>
            <person name="Calhoun S."/>
            <person name="Haridas S."/>
            <person name="Kuo A."/>
            <person name="Mondo S."/>
            <person name="Pangilinan J."/>
            <person name="Riley R."/>
            <person name="LaButti K."/>
            <person name="Andreopoulos B."/>
            <person name="Lipzen A."/>
            <person name="Chen C."/>
            <person name="Yan M."/>
            <person name="Daum C."/>
            <person name="Ng V."/>
            <person name="Clum A."/>
            <person name="Steindorff A."/>
            <person name="Ohm R.A."/>
            <person name="Martin F."/>
            <person name="Silar P."/>
            <person name="Natvig D.O."/>
            <person name="Lalanne C."/>
            <person name="Gautier V."/>
            <person name="Ament-Velasquez S.L."/>
            <person name="Kruys A."/>
            <person name="Hutchinson M.I."/>
            <person name="Powell A.J."/>
            <person name="Barry K."/>
            <person name="Miller A.N."/>
            <person name="Grigoriev I.V."/>
            <person name="Debuchy R."/>
            <person name="Gladieux P."/>
            <person name="Hiltunen Thoren M."/>
            <person name="Johannesson H."/>
        </authorList>
    </citation>
    <scope>NUCLEOTIDE SEQUENCE</scope>
    <source>
        <strain evidence="3">CBS 232.78</strain>
    </source>
</reference>
<feature type="region of interest" description="Disordered" evidence="1">
    <location>
        <begin position="541"/>
        <end position="571"/>
    </location>
</feature>
<dbReference type="PANTHER" id="PTHR38788:SF3">
    <property type="entry name" value="CLR5 DOMAIN-CONTAINING PROTEIN"/>
    <property type="match status" value="1"/>
</dbReference>
<feature type="domain" description="Clr5" evidence="2">
    <location>
        <begin position="19"/>
        <end position="70"/>
    </location>
</feature>
<sequence>MEHADPGQSHQAAGWVAGDEWDLHRSVIQELYQGQNMPLKDVMKIMEDRHGFRATQRMYKTRIKSWGLDKNFKESEVVELYRLRRERDRAGKPVAVYTIRGREVDWERVQSYVRRKGLDIPRLMDTAPSLSPSAAREITCRTPTPTPRTTRPPAPDLLEPLASPTFSSASATTWSSSSTLDYAPTPTLSSSFFPYHYGRRGSSYSDTTTAPPFPPSPYQPLPTPQSPETLAIFQKFLTSIYNDVMFEDGDRAWGTTEYWLRNARSQEWIMTMRYKLGMYRGFMESESARGNPDMRRFQLLNRSFATLEPTSPGDIGSRMFYLINFFYAFANKDPNRNPFTATAMKLVDAVRGASATPPMRISVEDDENIITTPDVVMADGEDDPYFPAYSNSSSRRNSAIKITGNRQNLGKCPATQRPQLILDSQLDFRESAERFLGAVLDHMVQLLGLTLPKGALLLLEEDKDGYPILDSLLQSPTPAAPASTPSSAHLSPLGHLATTALTESAASTLDSAVHLLSRHEDTKAEELLELTINSAAGGKEKLLSPGSSSPIHIAGGGATSPSASSSSSSKKARALTRCANYHVSRMWRRRGDHGRANTHMRLAVEGSLLYDAFVSWDEVEFLFA</sequence>
<dbReference type="InterPro" id="IPR025676">
    <property type="entry name" value="Clr5_dom"/>
</dbReference>
<evidence type="ECO:0000259" key="2">
    <source>
        <dbReference type="Pfam" id="PF14420"/>
    </source>
</evidence>
<name>A0AAE0NQP3_9PEZI</name>
<proteinExistence type="predicted"/>
<feature type="compositionally biased region" description="Low complexity" evidence="1">
    <location>
        <begin position="559"/>
        <end position="569"/>
    </location>
</feature>
<feature type="region of interest" description="Disordered" evidence="1">
    <location>
        <begin position="124"/>
        <end position="156"/>
    </location>
</feature>
<accession>A0AAE0NQP3</accession>
<evidence type="ECO:0000256" key="1">
    <source>
        <dbReference type="SAM" id="MobiDB-lite"/>
    </source>
</evidence>